<organism evidence="4 5">
    <name type="scientific">Actinobacillus suis</name>
    <dbReference type="NCBI Taxonomy" id="716"/>
    <lineage>
        <taxon>Bacteria</taxon>
        <taxon>Pseudomonadati</taxon>
        <taxon>Pseudomonadota</taxon>
        <taxon>Gammaproteobacteria</taxon>
        <taxon>Pasteurellales</taxon>
        <taxon>Pasteurellaceae</taxon>
        <taxon>Actinobacillus</taxon>
    </lineage>
</organism>
<dbReference type="SUPFAM" id="SSF55307">
    <property type="entry name" value="Tubulin C-terminal domain-like"/>
    <property type="match status" value="1"/>
</dbReference>
<dbReference type="Gene3D" id="3.30.1330.20">
    <property type="entry name" value="Tubulin/FtsZ, C-terminal domain"/>
    <property type="match status" value="1"/>
</dbReference>
<dbReference type="PANTHER" id="PTHR30314:SF3">
    <property type="entry name" value="MITOCHONDRIAL DIVISION PROTEIN FSZA"/>
    <property type="match status" value="1"/>
</dbReference>
<keyword evidence="5" id="KW-1185">Reference proteome</keyword>
<dbReference type="RefSeq" id="WP_014991797.1">
    <property type="nucleotide sequence ID" value="NZ_CP090556.1"/>
</dbReference>
<name>A0ABT1WTW8_ACTSU</name>
<accession>A0ABT1WTW8</accession>
<dbReference type="InterPro" id="IPR024757">
    <property type="entry name" value="FtsZ_C"/>
</dbReference>
<keyword evidence="2" id="KW-0342">GTP-binding</keyword>
<dbReference type="GeneID" id="34290617"/>
<keyword evidence="4" id="KW-0132">Cell division</keyword>
<proteinExistence type="predicted"/>
<evidence type="ECO:0000313" key="5">
    <source>
        <dbReference type="Proteomes" id="UP001206331"/>
    </source>
</evidence>
<dbReference type="Proteomes" id="UP001206331">
    <property type="component" value="Unassembled WGS sequence"/>
</dbReference>
<dbReference type="EMBL" id="JAJUPA010000003">
    <property type="protein sequence ID" value="MCQ9629506.1"/>
    <property type="molecule type" value="Genomic_DNA"/>
</dbReference>
<evidence type="ECO:0000256" key="2">
    <source>
        <dbReference type="ARBA" id="ARBA00023134"/>
    </source>
</evidence>
<gene>
    <name evidence="4" type="ORF">LZL92_04325</name>
</gene>
<comment type="caution">
    <text evidence="4">The sequence shown here is derived from an EMBL/GenBank/DDBJ whole genome shotgun (WGS) entry which is preliminary data.</text>
</comment>
<dbReference type="Gene3D" id="3.40.50.1440">
    <property type="entry name" value="Tubulin/FtsZ, GTPase domain"/>
    <property type="match status" value="1"/>
</dbReference>
<feature type="domain" description="Cell division protein FtsZ C-terminal" evidence="3">
    <location>
        <begin position="197"/>
        <end position="280"/>
    </location>
</feature>
<evidence type="ECO:0000256" key="1">
    <source>
        <dbReference type="ARBA" id="ARBA00022741"/>
    </source>
</evidence>
<evidence type="ECO:0000313" key="4">
    <source>
        <dbReference type="EMBL" id="MCQ9629506.1"/>
    </source>
</evidence>
<dbReference type="InterPro" id="IPR037103">
    <property type="entry name" value="Tubulin/FtsZ-like_C"/>
</dbReference>
<dbReference type="GO" id="GO:0051301">
    <property type="term" value="P:cell division"/>
    <property type="evidence" value="ECO:0007669"/>
    <property type="project" value="UniProtKB-KW"/>
</dbReference>
<dbReference type="InterPro" id="IPR045061">
    <property type="entry name" value="FtsZ/CetZ"/>
</dbReference>
<protein>
    <submittedName>
        <fullName evidence="4">Cell division protein FtsZ</fullName>
    </submittedName>
</protein>
<sequence length="286" mass="32044">MFVPMQEPNNLIIRLIGIGESGGKLIQKMIKKPAENVFYIAIDHNEQRLSKVMAHHKLLVTSAEQQQKSIELLKGVDFLLIYVDIDNEEDFNIAQALIQTSNNTLVVIAAQYLQENAQIIARTKKLHTDHSCIVHFDLQKECEIYQLAEQEAKNHLEQRLIQFSHLPNIMSCPGLTNIDIQDVCSILWGADNAFFIIESASGKNRVELIINKFIEQAKFRYASQVDAVLIDMQSGLNLELDEINLILDGIHSISDEAGTIIFGTSISESDSETLTVMGIFACETSG</sequence>
<reference evidence="4 5" key="1">
    <citation type="submission" date="2021-12" db="EMBL/GenBank/DDBJ databases">
        <title>Identification and characterization of A. suis stains in western Canada.</title>
        <authorList>
            <person name="Kulathunga D.G.R.S."/>
            <person name="De Oliveira Costa M."/>
        </authorList>
    </citation>
    <scope>NUCLEOTIDE SEQUENCE [LARGE SCALE GENOMIC DNA]</scope>
    <source>
        <strain evidence="4 5">18_292</strain>
    </source>
</reference>
<dbReference type="InterPro" id="IPR036525">
    <property type="entry name" value="Tubulin/FtsZ_GTPase_sf"/>
</dbReference>
<keyword evidence="1" id="KW-0547">Nucleotide-binding</keyword>
<dbReference type="PANTHER" id="PTHR30314">
    <property type="entry name" value="CELL DIVISION PROTEIN FTSZ-RELATED"/>
    <property type="match status" value="1"/>
</dbReference>
<dbReference type="InterPro" id="IPR008280">
    <property type="entry name" value="Tub_FtsZ_C"/>
</dbReference>
<evidence type="ECO:0000259" key="3">
    <source>
        <dbReference type="Pfam" id="PF12327"/>
    </source>
</evidence>
<keyword evidence="4" id="KW-0131">Cell cycle</keyword>
<dbReference type="Pfam" id="PF12327">
    <property type="entry name" value="FtsZ_C"/>
    <property type="match status" value="1"/>
</dbReference>